<keyword evidence="1" id="KW-0472">Membrane</keyword>
<keyword evidence="3" id="KW-1185">Reference proteome</keyword>
<name>A0A133XJ64_9RHOO</name>
<dbReference type="AlphaFoldDB" id="A0A133XJ64"/>
<organism evidence="2 3">
    <name type="scientific">Dechloromonas denitrificans</name>
    <dbReference type="NCBI Taxonomy" id="281362"/>
    <lineage>
        <taxon>Bacteria</taxon>
        <taxon>Pseudomonadati</taxon>
        <taxon>Pseudomonadota</taxon>
        <taxon>Betaproteobacteria</taxon>
        <taxon>Rhodocyclales</taxon>
        <taxon>Azonexaceae</taxon>
        <taxon>Dechloromonas</taxon>
    </lineage>
</organism>
<protein>
    <submittedName>
        <fullName evidence="2">Uncharacterized protein</fullName>
    </submittedName>
</protein>
<dbReference type="EMBL" id="LODL01000019">
    <property type="protein sequence ID" value="KXB30965.1"/>
    <property type="molecule type" value="Genomic_DNA"/>
</dbReference>
<evidence type="ECO:0000313" key="3">
    <source>
        <dbReference type="Proteomes" id="UP000070186"/>
    </source>
</evidence>
<feature type="transmembrane region" description="Helical" evidence="1">
    <location>
        <begin position="98"/>
        <end position="120"/>
    </location>
</feature>
<feature type="transmembrane region" description="Helical" evidence="1">
    <location>
        <begin position="132"/>
        <end position="156"/>
    </location>
</feature>
<keyword evidence="1" id="KW-0812">Transmembrane</keyword>
<evidence type="ECO:0000313" key="2">
    <source>
        <dbReference type="EMBL" id="KXB30965.1"/>
    </source>
</evidence>
<proteinExistence type="predicted"/>
<feature type="transmembrane region" description="Helical" evidence="1">
    <location>
        <begin position="64"/>
        <end position="82"/>
    </location>
</feature>
<sequence>MRRGAVLPWLSGALSLLLFIIMAVHSAPLSPSIPALQFTFEPAAFQAILAQWGPAGVTRFRSHFVIDFPFLLSYGLSGYLCARHTGLFARLGDRSRQLLTWMLPGAALLDAGENLLHLYLLDATSSQPPALYLLAGLVASLKWSAIAAFAIGIAYAKIRQRPG</sequence>
<dbReference type="Proteomes" id="UP000070186">
    <property type="component" value="Unassembled WGS sequence"/>
</dbReference>
<dbReference type="RefSeq" id="WP_066882764.1">
    <property type="nucleotide sequence ID" value="NZ_LODL01000019.1"/>
</dbReference>
<gene>
    <name evidence="2" type="ORF">AT959_09665</name>
</gene>
<comment type="caution">
    <text evidence="2">The sequence shown here is derived from an EMBL/GenBank/DDBJ whole genome shotgun (WGS) entry which is preliminary data.</text>
</comment>
<keyword evidence="1" id="KW-1133">Transmembrane helix</keyword>
<evidence type="ECO:0000256" key="1">
    <source>
        <dbReference type="SAM" id="Phobius"/>
    </source>
</evidence>
<dbReference type="STRING" id="281362.AT959_09665"/>
<reference evidence="2 3" key="1">
    <citation type="submission" date="2015-12" db="EMBL/GenBank/DDBJ databases">
        <title>Nitrous oxide reduction kinetics distinguish bacteria harboring typical versus atypical NosZ.</title>
        <authorList>
            <person name="Yoon S."/>
            <person name="Nissen S."/>
            <person name="Park D."/>
            <person name="Sanford R.A."/>
            <person name="Loeffler F.E."/>
        </authorList>
    </citation>
    <scope>NUCLEOTIDE SEQUENCE [LARGE SCALE GENOMIC DNA]</scope>
    <source>
        <strain evidence="2 3">ATCC BAA-841</strain>
    </source>
</reference>
<accession>A0A133XJ64</accession>